<keyword evidence="1" id="KW-0175">Coiled coil</keyword>
<accession>A0A1R2B3P0</accession>
<evidence type="ECO:0000256" key="1">
    <source>
        <dbReference type="SAM" id="Coils"/>
    </source>
</evidence>
<keyword evidence="4" id="KW-1185">Reference proteome</keyword>
<dbReference type="AlphaFoldDB" id="A0A1R2B3P0"/>
<sequence length="247" mass="30154">MESQFRKFSWSEGLASLSTSMVTNSPRSPKNEKLQAIFERQHAKYQLLIMENRVEQLKKAKKLAEKEINEVKSKTKQARKQIEMKNKEVNDKLAYYQKQKEYEDSQRIRFNIERKQRRKNIQNFENRILKRRQKMVKDKKNKSQEWEDFRFSQKFATLETKRKIREQISSNYVDTLRHRCFSQRSQREKLKDEYQASIENERQIQSDALNRITELELEENLIIQELSKTMEMRNFYIENFNKIKSSY</sequence>
<dbReference type="EMBL" id="MPUH01000995">
    <property type="protein sequence ID" value="OMJ71385.1"/>
    <property type="molecule type" value="Genomic_DNA"/>
</dbReference>
<evidence type="ECO:0000313" key="4">
    <source>
        <dbReference type="Proteomes" id="UP000187209"/>
    </source>
</evidence>
<dbReference type="Proteomes" id="UP000187209">
    <property type="component" value="Unassembled WGS sequence"/>
</dbReference>
<evidence type="ECO:0000313" key="3">
    <source>
        <dbReference type="EMBL" id="OMJ71404.1"/>
    </source>
</evidence>
<dbReference type="EMBL" id="MPUH01000993">
    <property type="protein sequence ID" value="OMJ71404.1"/>
    <property type="molecule type" value="Genomic_DNA"/>
</dbReference>
<reference evidence="3 4" key="1">
    <citation type="submission" date="2016-11" db="EMBL/GenBank/DDBJ databases">
        <title>The macronuclear genome of Stentor coeruleus: a giant cell with tiny introns.</title>
        <authorList>
            <person name="Slabodnick M."/>
            <person name="Ruby J.G."/>
            <person name="Reiff S.B."/>
            <person name="Swart E.C."/>
            <person name="Gosai S."/>
            <person name="Prabakaran S."/>
            <person name="Witkowska E."/>
            <person name="Larue G.E."/>
            <person name="Fisher S."/>
            <person name="Freeman R.M."/>
            <person name="Gunawardena J."/>
            <person name="Chu W."/>
            <person name="Stover N.A."/>
            <person name="Gregory B.D."/>
            <person name="Nowacki M."/>
            <person name="Derisi J."/>
            <person name="Roy S.W."/>
            <person name="Marshall W.F."/>
            <person name="Sood P."/>
        </authorList>
    </citation>
    <scope>NUCLEOTIDE SEQUENCE [LARGE SCALE GENOMIC DNA]</scope>
    <source>
        <strain evidence="3">WM001</strain>
    </source>
</reference>
<organism evidence="3 4">
    <name type="scientific">Stentor coeruleus</name>
    <dbReference type="NCBI Taxonomy" id="5963"/>
    <lineage>
        <taxon>Eukaryota</taxon>
        <taxon>Sar</taxon>
        <taxon>Alveolata</taxon>
        <taxon>Ciliophora</taxon>
        <taxon>Postciliodesmatophora</taxon>
        <taxon>Heterotrichea</taxon>
        <taxon>Heterotrichida</taxon>
        <taxon>Stentoridae</taxon>
        <taxon>Stentor</taxon>
    </lineage>
</organism>
<comment type="caution">
    <text evidence="3">The sequence shown here is derived from an EMBL/GenBank/DDBJ whole genome shotgun (WGS) entry which is preliminary data.</text>
</comment>
<name>A0A1R2B3P0_9CILI</name>
<evidence type="ECO:0000313" key="2">
    <source>
        <dbReference type="EMBL" id="OMJ71385.1"/>
    </source>
</evidence>
<proteinExistence type="predicted"/>
<feature type="coiled-coil region" evidence="1">
    <location>
        <begin position="47"/>
        <end position="99"/>
    </location>
</feature>
<protein>
    <submittedName>
        <fullName evidence="3">Uncharacterized protein</fullName>
    </submittedName>
</protein>
<gene>
    <name evidence="3" type="ORF">SteCoe_30395</name>
    <name evidence="2" type="ORF">SteCoe_30419</name>
</gene>